<accession>A0AAD7GE94</accession>
<gene>
    <name evidence="1" type="ORF">B0H17DRAFT_908559</name>
</gene>
<organism evidence="1 2">
    <name type="scientific">Mycena rosella</name>
    <name type="common">Pink bonnet</name>
    <name type="synonym">Agaricus rosellus</name>
    <dbReference type="NCBI Taxonomy" id="1033263"/>
    <lineage>
        <taxon>Eukaryota</taxon>
        <taxon>Fungi</taxon>
        <taxon>Dikarya</taxon>
        <taxon>Basidiomycota</taxon>
        <taxon>Agaricomycotina</taxon>
        <taxon>Agaricomycetes</taxon>
        <taxon>Agaricomycetidae</taxon>
        <taxon>Agaricales</taxon>
        <taxon>Marasmiineae</taxon>
        <taxon>Mycenaceae</taxon>
        <taxon>Mycena</taxon>
    </lineage>
</organism>
<reference evidence="1" key="1">
    <citation type="submission" date="2023-03" db="EMBL/GenBank/DDBJ databases">
        <title>Massive genome expansion in bonnet fungi (Mycena s.s.) driven by repeated elements and novel gene families across ecological guilds.</title>
        <authorList>
            <consortium name="Lawrence Berkeley National Laboratory"/>
            <person name="Harder C.B."/>
            <person name="Miyauchi S."/>
            <person name="Viragh M."/>
            <person name="Kuo A."/>
            <person name="Thoen E."/>
            <person name="Andreopoulos B."/>
            <person name="Lu D."/>
            <person name="Skrede I."/>
            <person name="Drula E."/>
            <person name="Henrissat B."/>
            <person name="Morin E."/>
            <person name="Kohler A."/>
            <person name="Barry K."/>
            <person name="LaButti K."/>
            <person name="Morin E."/>
            <person name="Salamov A."/>
            <person name="Lipzen A."/>
            <person name="Mereny Z."/>
            <person name="Hegedus B."/>
            <person name="Baldrian P."/>
            <person name="Stursova M."/>
            <person name="Weitz H."/>
            <person name="Taylor A."/>
            <person name="Grigoriev I.V."/>
            <person name="Nagy L.G."/>
            <person name="Martin F."/>
            <person name="Kauserud H."/>
        </authorList>
    </citation>
    <scope>NUCLEOTIDE SEQUENCE</scope>
    <source>
        <strain evidence="1">CBHHK067</strain>
    </source>
</reference>
<keyword evidence="2" id="KW-1185">Reference proteome</keyword>
<comment type="caution">
    <text evidence="1">The sequence shown here is derived from an EMBL/GenBank/DDBJ whole genome shotgun (WGS) entry which is preliminary data.</text>
</comment>
<evidence type="ECO:0000313" key="2">
    <source>
        <dbReference type="Proteomes" id="UP001221757"/>
    </source>
</evidence>
<feature type="non-terminal residue" evidence="1">
    <location>
        <position position="1"/>
    </location>
</feature>
<sequence length="65" mass="7016">LFIALATNIAAICPGFNFGIGNKQKDTCKVNGWNVYDDKCKKVNHLTTTGNPCDKGIFGCTPKPI</sequence>
<dbReference type="Proteomes" id="UP001221757">
    <property type="component" value="Unassembled WGS sequence"/>
</dbReference>
<feature type="non-terminal residue" evidence="1">
    <location>
        <position position="65"/>
    </location>
</feature>
<dbReference type="AlphaFoldDB" id="A0AAD7GE94"/>
<evidence type="ECO:0000313" key="1">
    <source>
        <dbReference type="EMBL" id="KAJ7690391.1"/>
    </source>
</evidence>
<dbReference type="EMBL" id="JARKIE010000065">
    <property type="protein sequence ID" value="KAJ7690391.1"/>
    <property type="molecule type" value="Genomic_DNA"/>
</dbReference>
<proteinExistence type="predicted"/>
<name>A0AAD7GE94_MYCRO</name>
<protein>
    <submittedName>
        <fullName evidence="1">Uncharacterized protein</fullName>
    </submittedName>
</protein>